<dbReference type="InterPro" id="IPR001190">
    <property type="entry name" value="SRCR"/>
</dbReference>
<evidence type="ECO:0000256" key="1">
    <source>
        <dbReference type="PROSITE-ProRule" id="PRU00196"/>
    </source>
</evidence>
<gene>
    <name evidence="2" type="ORF">PACLA_8A041358</name>
</gene>
<dbReference type="SUPFAM" id="SSF49265">
    <property type="entry name" value="Fibronectin type III"/>
    <property type="match status" value="2"/>
</dbReference>
<dbReference type="PROSITE" id="PS50853">
    <property type="entry name" value="FN3"/>
    <property type="match status" value="1"/>
</dbReference>
<dbReference type="GO" id="GO:0030246">
    <property type="term" value="F:carbohydrate binding"/>
    <property type="evidence" value="ECO:0007669"/>
    <property type="project" value="InterPro"/>
</dbReference>
<keyword evidence="3" id="KW-1185">Reference proteome</keyword>
<protein>
    <submittedName>
        <fullName evidence="2">Lactadherin-like</fullName>
    </submittedName>
</protein>
<organism evidence="2 3">
    <name type="scientific">Paramuricea clavata</name>
    <name type="common">Red gorgonian</name>
    <name type="synonym">Violescent sea-whip</name>
    <dbReference type="NCBI Taxonomy" id="317549"/>
    <lineage>
        <taxon>Eukaryota</taxon>
        <taxon>Metazoa</taxon>
        <taxon>Cnidaria</taxon>
        <taxon>Anthozoa</taxon>
        <taxon>Octocorallia</taxon>
        <taxon>Malacalcyonacea</taxon>
        <taxon>Plexauridae</taxon>
        <taxon>Paramuricea</taxon>
    </lineage>
</organism>
<accession>A0A6S7GT03</accession>
<dbReference type="Proteomes" id="UP001152795">
    <property type="component" value="Unassembled WGS sequence"/>
</dbReference>
<sequence length="899" mass="101896">MDDNCVHYRARFRYLDTNLLHNFKTGGSLVSKYGNSTFLNRLYIYDGKNQKGKEFENNNEHRFKQTDAGSLFLYDSTVNSCTQPNGIYVDQKKDGCKNATEQKFTFGSVTDYNAKMENVHCSPDQHMVVHRADYGDFKSRGTFNIAANTNTTCNPLTNCQVKSRCGGNRSCELTMNNNLLPSEYCSDTSKEIYTEYTCMDNYSSPAITLEKVRAFKLSRRNTGFIEIHVDSTWRRVVEENWDKNRQKMLCQHLGFEETADNKIVTIQLGSGQNIATGDLICYNTIQPSGTSCCIHLQPSKSPPSTTIPYVQCKICDKPLLQDTNTFPDSVFSGSGGPNDNYEHARIIRGGWCPRGPGTTYLMLDLQKQYHITQVLVMADVSQVRWSGSYSLKYSHDKTLVDGSSAIPINGNKYGYKASITSLNIYNVRYIKIQSTDNQHFCLRIELCGEVQVPAPVKNLNVSPSDYSAHMTWDIPTAPEDSSYITYFRFFLNDRFRKHISRAMYGTAFNILPLKPNTEYTVKIDTEDGSLQRGTPVTTSFTTKQAEPVNLVALSYASLKVTIAKPPTYIKEVMVIVQIASDNPKPVESLKASDLKPYQANTQDPYITAYLKTDALPLTFVIGDGKEYNSEKQNYFNQPLKQNTSYIAFLRFFDTQNEYYSTEWSNSSTTFVKPPAPNILNIISISLKMYTISWSIPSLPDQQTIHKYYANYSALNESSKMLNISREMTSVTVAVEFDKRYTFEIQIETEAGRSNTTSETWLSHSAPLKSAEKTDDGYTVILRKPRKEQKIKNVTLVLLKSESSEPPAPEIVQLKMSVPSEAEDNVAFKVKEFNITEFKNDTIEISLRESKDNRRRKRAIEVYALASGTTYRTAQLNTDESGNLIWSYWSKPFTVPKGNS</sequence>
<dbReference type="Gene3D" id="2.60.120.740">
    <property type="match status" value="1"/>
</dbReference>
<dbReference type="InterPro" id="IPR043159">
    <property type="entry name" value="Lectin_gal-bd_sf"/>
</dbReference>
<name>A0A6S7GT03_PARCT</name>
<dbReference type="InterPro" id="IPR013783">
    <property type="entry name" value="Ig-like_fold"/>
</dbReference>
<proteinExistence type="predicted"/>
<dbReference type="OrthoDB" id="10468297at2759"/>
<dbReference type="CDD" id="cd00063">
    <property type="entry name" value="FN3"/>
    <property type="match status" value="1"/>
</dbReference>
<dbReference type="InterPro" id="IPR003961">
    <property type="entry name" value="FN3_dom"/>
</dbReference>
<comment type="caution">
    <text evidence="1">Lacks conserved residue(s) required for the propagation of feature annotation.</text>
</comment>
<dbReference type="InterPro" id="IPR000922">
    <property type="entry name" value="Lectin_gal-bd_dom"/>
</dbReference>
<dbReference type="SMART" id="SM00060">
    <property type="entry name" value="FN3"/>
    <property type="match status" value="2"/>
</dbReference>
<dbReference type="Pfam" id="PF02140">
    <property type="entry name" value="SUEL_Lectin"/>
    <property type="match status" value="1"/>
</dbReference>
<dbReference type="Pfam" id="PF00530">
    <property type="entry name" value="SRCR"/>
    <property type="match status" value="1"/>
</dbReference>
<dbReference type="EMBL" id="CACRXK020001219">
    <property type="protein sequence ID" value="CAB3987711.1"/>
    <property type="molecule type" value="Genomic_DNA"/>
</dbReference>
<dbReference type="InterPro" id="IPR008979">
    <property type="entry name" value="Galactose-bd-like_sf"/>
</dbReference>
<dbReference type="InterPro" id="IPR036116">
    <property type="entry name" value="FN3_sf"/>
</dbReference>
<comment type="caution">
    <text evidence="2">The sequence shown here is derived from an EMBL/GenBank/DDBJ whole genome shotgun (WGS) entry which is preliminary data.</text>
</comment>
<dbReference type="SUPFAM" id="SSF56487">
    <property type="entry name" value="SRCR-like"/>
    <property type="match status" value="1"/>
</dbReference>
<reference evidence="2" key="1">
    <citation type="submission" date="2020-04" db="EMBL/GenBank/DDBJ databases">
        <authorList>
            <person name="Alioto T."/>
            <person name="Alioto T."/>
            <person name="Gomez Garrido J."/>
        </authorList>
    </citation>
    <scope>NUCLEOTIDE SEQUENCE</scope>
    <source>
        <strain evidence="2">A484AB</strain>
    </source>
</reference>
<dbReference type="PROSITE" id="PS50287">
    <property type="entry name" value="SRCR_2"/>
    <property type="match status" value="1"/>
</dbReference>
<evidence type="ECO:0000313" key="3">
    <source>
        <dbReference type="Proteomes" id="UP001152795"/>
    </source>
</evidence>
<dbReference type="AlphaFoldDB" id="A0A6S7GT03"/>
<dbReference type="Gene3D" id="3.10.250.10">
    <property type="entry name" value="SRCR-like domain"/>
    <property type="match status" value="1"/>
</dbReference>
<feature type="non-terminal residue" evidence="2">
    <location>
        <position position="899"/>
    </location>
</feature>
<dbReference type="GO" id="GO:0016020">
    <property type="term" value="C:membrane"/>
    <property type="evidence" value="ECO:0007669"/>
    <property type="project" value="InterPro"/>
</dbReference>
<dbReference type="Gene3D" id="2.60.40.10">
    <property type="entry name" value="Immunoglobulins"/>
    <property type="match status" value="2"/>
</dbReference>
<dbReference type="SUPFAM" id="SSF49785">
    <property type="entry name" value="Galactose-binding domain-like"/>
    <property type="match status" value="1"/>
</dbReference>
<dbReference type="InterPro" id="IPR036772">
    <property type="entry name" value="SRCR-like_dom_sf"/>
</dbReference>
<dbReference type="Gene3D" id="2.60.120.260">
    <property type="entry name" value="Galactose-binding domain-like"/>
    <property type="match status" value="1"/>
</dbReference>
<evidence type="ECO:0000313" key="2">
    <source>
        <dbReference type="EMBL" id="CAB3987711.1"/>
    </source>
</evidence>